<name>A0ABW3H8R0_9SPHN</name>
<protein>
    <submittedName>
        <fullName evidence="2">Uncharacterized protein</fullName>
    </submittedName>
</protein>
<keyword evidence="1" id="KW-0812">Transmembrane</keyword>
<accession>A0ABW3H8R0</accession>
<evidence type="ECO:0000313" key="2">
    <source>
        <dbReference type="EMBL" id="MFD0947798.1"/>
    </source>
</evidence>
<keyword evidence="1" id="KW-1133">Transmembrane helix</keyword>
<keyword evidence="3" id="KW-1185">Reference proteome</keyword>
<dbReference type="EMBL" id="JBHTJG010000008">
    <property type="protein sequence ID" value="MFD0947798.1"/>
    <property type="molecule type" value="Genomic_DNA"/>
</dbReference>
<proteinExistence type="predicted"/>
<dbReference type="Proteomes" id="UP001596977">
    <property type="component" value="Unassembled WGS sequence"/>
</dbReference>
<feature type="transmembrane region" description="Helical" evidence="1">
    <location>
        <begin position="42"/>
        <end position="71"/>
    </location>
</feature>
<organism evidence="2 3">
    <name type="scientific">Sphingomonas canadensis</name>
    <dbReference type="NCBI Taxonomy" id="1219257"/>
    <lineage>
        <taxon>Bacteria</taxon>
        <taxon>Pseudomonadati</taxon>
        <taxon>Pseudomonadota</taxon>
        <taxon>Alphaproteobacteria</taxon>
        <taxon>Sphingomonadales</taxon>
        <taxon>Sphingomonadaceae</taxon>
        <taxon>Sphingomonas</taxon>
    </lineage>
</organism>
<comment type="caution">
    <text evidence="2">The sequence shown here is derived from an EMBL/GenBank/DDBJ whole genome shotgun (WGS) entry which is preliminary data.</text>
</comment>
<reference evidence="3" key="1">
    <citation type="journal article" date="2019" name="Int. J. Syst. Evol. Microbiol.">
        <title>The Global Catalogue of Microorganisms (GCM) 10K type strain sequencing project: providing services to taxonomists for standard genome sequencing and annotation.</title>
        <authorList>
            <consortium name="The Broad Institute Genomics Platform"/>
            <consortium name="The Broad Institute Genome Sequencing Center for Infectious Disease"/>
            <person name="Wu L."/>
            <person name="Ma J."/>
        </authorList>
    </citation>
    <scope>NUCLEOTIDE SEQUENCE [LARGE SCALE GENOMIC DNA]</scope>
    <source>
        <strain evidence="3">CCUG 62982</strain>
    </source>
</reference>
<dbReference type="RefSeq" id="WP_264945351.1">
    <property type="nucleotide sequence ID" value="NZ_JAPDRA010000008.1"/>
</dbReference>
<gene>
    <name evidence="2" type="ORF">ACFQ1E_15760</name>
</gene>
<evidence type="ECO:0000313" key="3">
    <source>
        <dbReference type="Proteomes" id="UP001596977"/>
    </source>
</evidence>
<sequence>MVWPFDLSEDEQESLEHPYSDNPLADLGIRAAGGVVNGIGGIAGVIGGATLLGIASPFVAPVAVIAGAIALRRGMAHPELAVKAARKIYQVTSR</sequence>
<keyword evidence="1" id="KW-0472">Membrane</keyword>
<evidence type="ECO:0000256" key="1">
    <source>
        <dbReference type="SAM" id="Phobius"/>
    </source>
</evidence>